<organism evidence="1 2">
    <name type="scientific">Bartonella bacilliformis Ver097</name>
    <dbReference type="NCBI Taxonomy" id="1293911"/>
    <lineage>
        <taxon>Bacteria</taxon>
        <taxon>Pseudomonadati</taxon>
        <taxon>Pseudomonadota</taxon>
        <taxon>Alphaproteobacteria</taxon>
        <taxon>Hyphomicrobiales</taxon>
        <taxon>Bartonellaceae</taxon>
        <taxon>Bartonella</taxon>
    </lineage>
</organism>
<gene>
    <name evidence="1" type="ORF">H710_00031</name>
</gene>
<comment type="caution">
    <text evidence="1">The sequence shown here is derived from an EMBL/GenBank/DDBJ whole genome shotgun (WGS) entry which is preliminary data.</text>
</comment>
<dbReference type="HOGENOM" id="CLU_3388194_0_0_5"/>
<accession>A0A072R625</accession>
<dbReference type="EMBL" id="ASIV01000001">
    <property type="protein sequence ID" value="KEG21086.1"/>
    <property type="molecule type" value="Genomic_DNA"/>
</dbReference>
<evidence type="ECO:0000313" key="2">
    <source>
        <dbReference type="Proteomes" id="UP000031740"/>
    </source>
</evidence>
<evidence type="ECO:0000313" key="1">
    <source>
        <dbReference type="EMBL" id="KEG21086.1"/>
    </source>
</evidence>
<sequence length="32" mass="3608">MNSFGGLLPERYPQHDLFICDVSDAVLKDLIT</sequence>
<protein>
    <submittedName>
        <fullName evidence="1">Uncharacterized protein</fullName>
    </submittedName>
</protein>
<name>A0A072R625_BARBA</name>
<dbReference type="AlphaFoldDB" id="A0A072R625"/>
<dbReference type="Proteomes" id="UP000031740">
    <property type="component" value="Unassembled WGS sequence"/>
</dbReference>
<reference evidence="1 2" key="1">
    <citation type="submission" date="2013-04" db="EMBL/GenBank/DDBJ databases">
        <title>The Genome Sequence of Bartonella bacilliformis Ver097.</title>
        <authorList>
            <consortium name="The Broad Institute Genomics Platform"/>
            <consortium name="The Broad Institute Genome Sequencing Center for Infectious Disease"/>
            <person name="Feldgarden M."/>
            <person name="Kirby J."/>
            <person name="Birtles R."/>
            <person name="Dasch G."/>
            <person name="Hendrix L."/>
            <person name="Koehler J."/>
            <person name="Walker B."/>
            <person name="Young S.K."/>
            <person name="Zeng Q."/>
            <person name="Gargeya S."/>
            <person name="Fitzgerald M."/>
            <person name="Haas B."/>
            <person name="Abouelleil A."/>
            <person name="Allen A.W."/>
            <person name="Alvarado L."/>
            <person name="Arachchi H.M."/>
            <person name="Berlin A.M."/>
            <person name="Chapman S.B."/>
            <person name="Gainer-Dewar J."/>
            <person name="Goldberg J."/>
            <person name="Griggs A."/>
            <person name="Gujja S."/>
            <person name="Hansen M."/>
            <person name="Howarth C."/>
            <person name="Imamovic A."/>
            <person name="Ireland A."/>
            <person name="Larimer J."/>
            <person name="McCowan C."/>
            <person name="Murphy C."/>
            <person name="Pearson M."/>
            <person name="Poon T.W."/>
            <person name="Priest M."/>
            <person name="Roberts A."/>
            <person name="Saif S."/>
            <person name="Shea T."/>
            <person name="Sisk P."/>
            <person name="Sykes S."/>
            <person name="Wortman J."/>
            <person name="Nusbaum C."/>
            <person name="Birren B."/>
        </authorList>
    </citation>
    <scope>NUCLEOTIDE SEQUENCE [LARGE SCALE GENOMIC DNA]</scope>
    <source>
        <strain evidence="1 2">Ver097</strain>
    </source>
</reference>
<proteinExistence type="predicted"/>